<protein>
    <submittedName>
        <fullName evidence="2">Uncharacterized protein</fullName>
    </submittedName>
</protein>
<evidence type="ECO:0000256" key="1">
    <source>
        <dbReference type="SAM" id="MobiDB-lite"/>
    </source>
</evidence>
<organism evidence="2 3">
    <name type="scientific">Argiope bruennichi</name>
    <name type="common">Wasp spider</name>
    <name type="synonym">Aranea bruennichi</name>
    <dbReference type="NCBI Taxonomy" id="94029"/>
    <lineage>
        <taxon>Eukaryota</taxon>
        <taxon>Metazoa</taxon>
        <taxon>Ecdysozoa</taxon>
        <taxon>Arthropoda</taxon>
        <taxon>Chelicerata</taxon>
        <taxon>Arachnida</taxon>
        <taxon>Araneae</taxon>
        <taxon>Araneomorphae</taxon>
        <taxon>Entelegynae</taxon>
        <taxon>Araneoidea</taxon>
        <taxon>Araneidae</taxon>
        <taxon>Argiope</taxon>
    </lineage>
</organism>
<proteinExistence type="predicted"/>
<feature type="region of interest" description="Disordered" evidence="1">
    <location>
        <begin position="65"/>
        <end position="88"/>
    </location>
</feature>
<accession>A0A8T0E8L7</accession>
<evidence type="ECO:0000313" key="2">
    <source>
        <dbReference type="EMBL" id="KAF8767222.1"/>
    </source>
</evidence>
<reference evidence="2" key="1">
    <citation type="journal article" date="2020" name="bioRxiv">
        <title>Chromosome-level reference genome of the European wasp spider Argiope bruennichi: a resource for studies on range expansion and evolutionary adaptation.</title>
        <authorList>
            <person name="Sheffer M.M."/>
            <person name="Hoppe A."/>
            <person name="Krehenwinkel H."/>
            <person name="Uhl G."/>
            <person name="Kuss A.W."/>
            <person name="Jensen L."/>
            <person name="Jensen C."/>
            <person name="Gillespie R.G."/>
            <person name="Hoff K.J."/>
            <person name="Prost S."/>
        </authorList>
    </citation>
    <scope>NUCLEOTIDE SEQUENCE</scope>
</reference>
<sequence length="88" mass="9913">METSTTPETSESKRGSPGPSPSLENPSITPKEEKIPFQFENASLNDMRKAIREKWQEIEELKKAISEADEPKKTVKGSLEDFGMKDED</sequence>
<reference evidence="2" key="2">
    <citation type="submission" date="2020-06" db="EMBL/GenBank/DDBJ databases">
        <authorList>
            <person name="Sheffer M."/>
        </authorList>
    </citation>
    <scope>NUCLEOTIDE SEQUENCE</scope>
</reference>
<feature type="region of interest" description="Disordered" evidence="1">
    <location>
        <begin position="1"/>
        <end position="34"/>
    </location>
</feature>
<dbReference type="AlphaFoldDB" id="A0A8T0E8L7"/>
<dbReference type="Proteomes" id="UP000807504">
    <property type="component" value="Unassembled WGS sequence"/>
</dbReference>
<dbReference type="EMBL" id="JABXBU010002230">
    <property type="protein sequence ID" value="KAF8767222.1"/>
    <property type="molecule type" value="Genomic_DNA"/>
</dbReference>
<evidence type="ECO:0000313" key="3">
    <source>
        <dbReference type="Proteomes" id="UP000807504"/>
    </source>
</evidence>
<comment type="caution">
    <text evidence="2">The sequence shown here is derived from an EMBL/GenBank/DDBJ whole genome shotgun (WGS) entry which is preliminary data.</text>
</comment>
<keyword evidence="3" id="KW-1185">Reference proteome</keyword>
<gene>
    <name evidence="2" type="ORF">HNY73_020208</name>
</gene>
<name>A0A8T0E8L7_ARGBR</name>